<accession>A0A8H7W0U5</accession>
<dbReference type="Proteomes" id="UP000664132">
    <property type="component" value="Unassembled WGS sequence"/>
</dbReference>
<sequence length="118" mass="12282">MAALLELVVAADSVPVGVCDVVCVPLEVEAALVVVAALDDDDVELTPIVARDEGKVNDEAGKVFVITAGVSDVPPMVAKDGGREKGEAEKVFVMMAGVRDSWAATVCREVAQLSARMN</sequence>
<gene>
    <name evidence="2" type="ORF">IFR04_013121</name>
</gene>
<evidence type="ECO:0000256" key="1">
    <source>
        <dbReference type="SAM" id="SignalP"/>
    </source>
</evidence>
<evidence type="ECO:0000313" key="2">
    <source>
        <dbReference type="EMBL" id="KAG4413726.1"/>
    </source>
</evidence>
<proteinExistence type="predicted"/>
<organism evidence="2 3">
    <name type="scientific">Cadophora malorum</name>
    <dbReference type="NCBI Taxonomy" id="108018"/>
    <lineage>
        <taxon>Eukaryota</taxon>
        <taxon>Fungi</taxon>
        <taxon>Dikarya</taxon>
        <taxon>Ascomycota</taxon>
        <taxon>Pezizomycotina</taxon>
        <taxon>Leotiomycetes</taxon>
        <taxon>Helotiales</taxon>
        <taxon>Ploettnerulaceae</taxon>
        <taxon>Cadophora</taxon>
    </lineage>
</organism>
<feature type="chain" id="PRO_5034914823" evidence="1">
    <location>
        <begin position="20"/>
        <end position="118"/>
    </location>
</feature>
<keyword evidence="1" id="KW-0732">Signal</keyword>
<evidence type="ECO:0000313" key="3">
    <source>
        <dbReference type="Proteomes" id="UP000664132"/>
    </source>
</evidence>
<comment type="caution">
    <text evidence="2">The sequence shown here is derived from an EMBL/GenBank/DDBJ whole genome shotgun (WGS) entry which is preliminary data.</text>
</comment>
<dbReference type="EMBL" id="JAFJYH010000298">
    <property type="protein sequence ID" value="KAG4413726.1"/>
    <property type="molecule type" value="Genomic_DNA"/>
</dbReference>
<feature type="signal peptide" evidence="1">
    <location>
        <begin position="1"/>
        <end position="19"/>
    </location>
</feature>
<keyword evidence="3" id="KW-1185">Reference proteome</keyword>
<reference evidence="2" key="1">
    <citation type="submission" date="2021-02" db="EMBL/GenBank/DDBJ databases">
        <title>Genome sequence Cadophora malorum strain M34.</title>
        <authorList>
            <person name="Stefanovic E."/>
            <person name="Vu D."/>
            <person name="Scully C."/>
            <person name="Dijksterhuis J."/>
            <person name="Roader J."/>
            <person name="Houbraken J."/>
        </authorList>
    </citation>
    <scope>NUCLEOTIDE SEQUENCE</scope>
    <source>
        <strain evidence="2">M34</strain>
    </source>
</reference>
<protein>
    <submittedName>
        <fullName evidence="2">Uncharacterized protein</fullName>
    </submittedName>
</protein>
<dbReference type="AlphaFoldDB" id="A0A8H7W0U5"/>
<name>A0A8H7W0U5_9HELO</name>